<evidence type="ECO:0000313" key="1">
    <source>
        <dbReference type="EMBL" id="GMN37828.1"/>
    </source>
</evidence>
<dbReference type="EMBL" id="BTGU01000007">
    <property type="protein sequence ID" value="GMN37828.1"/>
    <property type="molecule type" value="Genomic_DNA"/>
</dbReference>
<keyword evidence="2" id="KW-1185">Reference proteome</keyword>
<comment type="caution">
    <text evidence="1">The sequence shown here is derived from an EMBL/GenBank/DDBJ whole genome shotgun (WGS) entry which is preliminary data.</text>
</comment>
<gene>
    <name evidence="1" type="ORF">TIFTF001_007144</name>
</gene>
<proteinExistence type="predicted"/>
<name>A0AA88A292_FICCA</name>
<sequence length="75" mass="8213">MLKQRKPHHPSKEKPSSRLLAPFSSLLIALPPQASSRSRLPPPSSIVTLVGWSLLPPFLSLHPHSHLTGYKTDGS</sequence>
<accession>A0AA88A292</accession>
<protein>
    <submittedName>
        <fullName evidence="1">Uncharacterized protein</fullName>
    </submittedName>
</protein>
<evidence type="ECO:0000313" key="2">
    <source>
        <dbReference type="Proteomes" id="UP001187192"/>
    </source>
</evidence>
<organism evidence="1 2">
    <name type="scientific">Ficus carica</name>
    <name type="common">Common fig</name>
    <dbReference type="NCBI Taxonomy" id="3494"/>
    <lineage>
        <taxon>Eukaryota</taxon>
        <taxon>Viridiplantae</taxon>
        <taxon>Streptophyta</taxon>
        <taxon>Embryophyta</taxon>
        <taxon>Tracheophyta</taxon>
        <taxon>Spermatophyta</taxon>
        <taxon>Magnoliopsida</taxon>
        <taxon>eudicotyledons</taxon>
        <taxon>Gunneridae</taxon>
        <taxon>Pentapetalae</taxon>
        <taxon>rosids</taxon>
        <taxon>fabids</taxon>
        <taxon>Rosales</taxon>
        <taxon>Moraceae</taxon>
        <taxon>Ficeae</taxon>
        <taxon>Ficus</taxon>
    </lineage>
</organism>
<reference evidence="1" key="1">
    <citation type="submission" date="2023-07" db="EMBL/GenBank/DDBJ databases">
        <title>draft genome sequence of fig (Ficus carica).</title>
        <authorList>
            <person name="Takahashi T."/>
            <person name="Nishimura K."/>
        </authorList>
    </citation>
    <scope>NUCLEOTIDE SEQUENCE</scope>
</reference>
<dbReference type="Proteomes" id="UP001187192">
    <property type="component" value="Unassembled WGS sequence"/>
</dbReference>
<dbReference type="AlphaFoldDB" id="A0AA88A292"/>